<feature type="region of interest" description="Disordered" evidence="12">
    <location>
        <begin position="608"/>
        <end position="724"/>
    </location>
</feature>
<dbReference type="InterPro" id="IPR016024">
    <property type="entry name" value="ARM-type_fold"/>
</dbReference>
<dbReference type="SMART" id="SM01355">
    <property type="entry name" value="AP3B1_C"/>
    <property type="match status" value="1"/>
</dbReference>
<dbReference type="Ensembl" id="ENSOSUT00000022280.1">
    <property type="protein sequence ID" value="ENSOSUP00000021614.1"/>
    <property type="gene ID" value="ENSOSUG00000013694.1"/>
</dbReference>
<evidence type="ECO:0000256" key="8">
    <source>
        <dbReference type="ARBA" id="ARBA00023136"/>
    </source>
</evidence>
<evidence type="ECO:0000259" key="13">
    <source>
        <dbReference type="SMART" id="SM01355"/>
    </source>
</evidence>
<dbReference type="Pfam" id="PF14796">
    <property type="entry name" value="AP3B1_C"/>
    <property type="match status" value="1"/>
</dbReference>
<evidence type="ECO:0000256" key="10">
    <source>
        <dbReference type="ARBA" id="ARBA00023570"/>
    </source>
</evidence>
<dbReference type="InterPro" id="IPR026740">
    <property type="entry name" value="AP3_beta"/>
</dbReference>
<evidence type="ECO:0000256" key="12">
    <source>
        <dbReference type="SAM" id="MobiDB-lite"/>
    </source>
</evidence>
<dbReference type="InterPro" id="IPR056314">
    <property type="entry name" value="AP3B1/2_C"/>
</dbReference>
<evidence type="ECO:0000256" key="5">
    <source>
        <dbReference type="ARBA" id="ARBA00022553"/>
    </source>
</evidence>
<accession>A0A8C8BN69</accession>
<evidence type="ECO:0000256" key="1">
    <source>
        <dbReference type="ARBA" id="ARBA00004145"/>
    </source>
</evidence>
<keyword evidence="5" id="KW-0597">Phosphoprotein</keyword>
<proteinExistence type="inferred from homology"/>
<dbReference type="GO" id="GO:0030123">
    <property type="term" value="C:AP-3 adaptor complex"/>
    <property type="evidence" value="ECO:0007669"/>
    <property type="project" value="UniProtKB-UniRule"/>
</dbReference>
<evidence type="ECO:0000256" key="4">
    <source>
        <dbReference type="ARBA" id="ARBA00022448"/>
    </source>
</evidence>
<dbReference type="GO" id="GO:0016192">
    <property type="term" value="P:vesicle-mediated transport"/>
    <property type="evidence" value="ECO:0007669"/>
    <property type="project" value="InterPro"/>
</dbReference>
<dbReference type="InterPro" id="IPR026739">
    <property type="entry name" value="AP_beta"/>
</dbReference>
<keyword evidence="15" id="KW-1185">Reference proteome</keyword>
<dbReference type="AlphaFoldDB" id="A0A8C8BN69"/>
<dbReference type="PANTHER" id="PTHR11134">
    <property type="entry name" value="ADAPTOR COMPLEX SUBUNIT BETA FAMILY MEMBER"/>
    <property type="match status" value="1"/>
</dbReference>
<evidence type="ECO:0000256" key="6">
    <source>
        <dbReference type="ARBA" id="ARBA00022927"/>
    </source>
</evidence>
<comment type="function">
    <text evidence="10">Subunit of non-clathrin- and clathrin-associated adaptor protein complex 3 (AP-3) that plays a role in protein sorting in the late-Golgi/trans-Golgi network (TGN) and/or endosomes. The AP complexes mediate both the recruitment of clathrin to membranes and the recognition of sorting signals within the cytosolic tails of transmembrane cargo molecules. AP-3 appears to be involved in the sorting of a subset of transmembrane proteins targeted to lysosomes and lysosome-related organelles. In concert with the BLOC-1 complex, AP-3 is required to target cargos into vesicles assembled at cell bodies for delivery into neurites and nerve terminals.</text>
</comment>
<keyword evidence="8 11" id="KW-0472">Membrane</keyword>
<feature type="compositionally biased region" description="Basic and acidic residues" evidence="12">
    <location>
        <begin position="608"/>
        <end position="619"/>
    </location>
</feature>
<feature type="compositionally biased region" description="Acidic residues" evidence="12">
    <location>
        <begin position="657"/>
        <end position="680"/>
    </location>
</feature>
<reference evidence="14" key="1">
    <citation type="submission" date="2025-08" db="UniProtKB">
        <authorList>
            <consortium name="Ensembl"/>
        </authorList>
    </citation>
    <scope>IDENTIFICATION</scope>
</reference>
<feature type="compositionally biased region" description="Low complexity" evidence="12">
    <location>
        <begin position="642"/>
        <end position="656"/>
    </location>
</feature>
<organism evidence="14 15">
    <name type="scientific">Otus sunia</name>
    <name type="common">Oriental scops-owl</name>
    <dbReference type="NCBI Taxonomy" id="257818"/>
    <lineage>
        <taxon>Eukaryota</taxon>
        <taxon>Metazoa</taxon>
        <taxon>Chordata</taxon>
        <taxon>Craniata</taxon>
        <taxon>Vertebrata</taxon>
        <taxon>Euteleostomi</taxon>
        <taxon>Archelosauria</taxon>
        <taxon>Archosauria</taxon>
        <taxon>Dinosauria</taxon>
        <taxon>Saurischia</taxon>
        <taxon>Theropoda</taxon>
        <taxon>Coelurosauria</taxon>
        <taxon>Aves</taxon>
        <taxon>Neognathae</taxon>
        <taxon>Neoaves</taxon>
        <taxon>Telluraves</taxon>
        <taxon>Strigiformes</taxon>
        <taxon>Strigidae</taxon>
        <taxon>Otus</taxon>
    </lineage>
</organism>
<dbReference type="GO" id="GO:0005794">
    <property type="term" value="C:Golgi apparatus"/>
    <property type="evidence" value="ECO:0007669"/>
    <property type="project" value="UniProtKB-SubCell"/>
</dbReference>
<dbReference type="InterPro" id="IPR029390">
    <property type="entry name" value="AP3B_C"/>
</dbReference>
<keyword evidence="4 11" id="KW-0813">Transport</keyword>
<dbReference type="Proteomes" id="UP000694552">
    <property type="component" value="Unplaced"/>
</dbReference>
<comment type="subcellular location">
    <subcellularLocation>
        <location evidence="1">Cytoplasmic vesicle</location>
        <location evidence="1">Clathrin-coated vesicle membrane</location>
        <topology evidence="1">Peripheral membrane protein</topology>
        <orientation evidence="1">Cytoplasmic side</orientation>
    </subcellularLocation>
    <subcellularLocation>
        <location evidence="2">Golgi apparatus</location>
    </subcellularLocation>
</comment>
<dbReference type="InterPro" id="IPR002553">
    <property type="entry name" value="Clathrin/coatomer_adapt-like_N"/>
</dbReference>
<evidence type="ECO:0000313" key="15">
    <source>
        <dbReference type="Proteomes" id="UP000694552"/>
    </source>
</evidence>
<evidence type="ECO:0000256" key="11">
    <source>
        <dbReference type="PIRNR" id="PIRNR037096"/>
    </source>
</evidence>
<comment type="similarity">
    <text evidence="3 11">Belongs to the adaptor complexes large subunit family.</text>
</comment>
<name>A0A8C8BN69_9STRI</name>
<dbReference type="GO" id="GO:0006886">
    <property type="term" value="P:intracellular protein transport"/>
    <property type="evidence" value="ECO:0007669"/>
    <property type="project" value="InterPro"/>
</dbReference>
<reference evidence="14" key="2">
    <citation type="submission" date="2025-09" db="UniProtKB">
        <authorList>
            <consortium name="Ensembl"/>
        </authorList>
    </citation>
    <scope>IDENTIFICATION</scope>
</reference>
<evidence type="ECO:0000313" key="14">
    <source>
        <dbReference type="Ensembl" id="ENSOSUP00000021614.1"/>
    </source>
</evidence>
<dbReference type="SUPFAM" id="SSF48371">
    <property type="entry name" value="ARM repeat"/>
    <property type="match status" value="1"/>
</dbReference>
<dbReference type="PIRSF" id="PIRSF037096">
    <property type="entry name" value="AP3_complex_beta"/>
    <property type="match status" value="1"/>
</dbReference>
<evidence type="ECO:0000256" key="7">
    <source>
        <dbReference type="ARBA" id="ARBA00023034"/>
    </source>
</evidence>
<keyword evidence="6 11" id="KW-0653">Protein transport</keyword>
<dbReference type="Pfam" id="PF24080">
    <property type="entry name" value="AP3B1_C_2"/>
    <property type="match status" value="1"/>
</dbReference>
<keyword evidence="9" id="KW-0968">Cytoplasmic vesicle</keyword>
<sequence length="981" mass="108480">MAASPAYGEEKGGSSSLGEPEYGHDPASGGIFSSDYKRHDDLKEMLDSNKDSLKLEAMKRIVAMIARGKNASDLFPAVVKNVACKNIEVKKLVYVYLVRYAEEQQDLALLSISTFQRGLKDPNQLIRASALRVLSSIRVPIIVPIMMLAIKEAASDMSPYVRKTAAHAIPKLYSLDSDQKDQLIEVIEKLLADKTTLVAGSVVMAFEEVCPERIDLIHKNYRKLCNLLIDVEEWGQVVIINMLTRYARTQFLSPNQNVSVGTSGCPRSLGVAAVPHRSVQYVVLQNVATMSIKRRGMFEPYLKSFYIRSTDPTQIKILKLEVLTNLANETNISTILREFQTYIRSMDKDFVAATIQAIGRCATNIGKVRDTCLNGLVQLLSNRDELVVAESVVVIKKLLQMQPAQHSEIIKHMAKLTDNIQVPMARASILWLIGEYCEHVPKIAPDVLRKMAKSFTNEEDIVKLQVINLAAKLYLTNSKQSKLLTQYVLNLAKYDQNYDIRDRARFIRQLIVPTEKSGALNKYAKKLFLAQKPAPILESSFKDRDHFQLGSLSHLLNAKAVGYQELPDWPDEAPDPSVRNVEVCCSAAPCPLFGAYTPVPEWTKCTSREKRKEKVEKPFYSDSEGESGPTESADSEPESVSEESGSSSSSSSSSSGSEEEEEEDEEEGSGEQSEDKEEEEEKRPKRKEKEGSQKAAPGSAGRYPLGRRGVPVTPPPPQPIPSSSIVSTSLVTDLEGLTLTDTSLAPALLSPAFGAVRTYELLHRMAGEGLSVEYCFSRRPFPGDPHMVAVQIQISNNTDAEVKNLRVSEPKPLSGMRIQEFPEIERLAPGDTASVVMGIDFCDSTQAANFQLCTHTRHFYVSIQPPVGELMAPVFMSENEFKKEQGKLTGMSEITEKVTLPEKCRSDHTIVQQVTSAANVGRVPCGADNEYRFAAKTMTSGSLVLITLERREGAAAQLTVNSEKMVIGTMLVKDIVQALAQ</sequence>
<protein>
    <recommendedName>
        <fullName evidence="11">AP-3 complex subunit beta</fullName>
    </recommendedName>
</protein>
<keyword evidence="7" id="KW-0333">Golgi apparatus</keyword>
<dbReference type="GO" id="GO:0030665">
    <property type="term" value="C:clathrin-coated vesicle membrane"/>
    <property type="evidence" value="ECO:0007669"/>
    <property type="project" value="UniProtKB-SubCell"/>
</dbReference>
<feature type="domain" description="AP-3 complex subunit beta C-terminal" evidence="13">
    <location>
        <begin position="708"/>
        <end position="846"/>
    </location>
</feature>
<dbReference type="Gene3D" id="1.25.10.10">
    <property type="entry name" value="Leucine-rich Repeat Variant"/>
    <property type="match status" value="1"/>
</dbReference>
<feature type="compositionally biased region" description="Basic and acidic residues" evidence="12">
    <location>
        <begin position="681"/>
        <end position="692"/>
    </location>
</feature>
<dbReference type="InterPro" id="IPR011989">
    <property type="entry name" value="ARM-like"/>
</dbReference>
<evidence type="ECO:0000256" key="3">
    <source>
        <dbReference type="ARBA" id="ARBA00006613"/>
    </source>
</evidence>
<evidence type="ECO:0000256" key="2">
    <source>
        <dbReference type="ARBA" id="ARBA00004555"/>
    </source>
</evidence>
<dbReference type="Pfam" id="PF01602">
    <property type="entry name" value="Adaptin_N"/>
    <property type="match status" value="2"/>
</dbReference>
<feature type="region of interest" description="Disordered" evidence="12">
    <location>
        <begin position="1"/>
        <end position="33"/>
    </location>
</feature>
<evidence type="ECO:0000256" key="9">
    <source>
        <dbReference type="ARBA" id="ARBA00023329"/>
    </source>
</evidence>